<dbReference type="Gene3D" id="1.10.260.40">
    <property type="entry name" value="lambda repressor-like DNA-binding domains"/>
    <property type="match status" value="1"/>
</dbReference>
<dbReference type="CDD" id="cd01392">
    <property type="entry name" value="HTH_LacI"/>
    <property type="match status" value="1"/>
</dbReference>
<dbReference type="Proteomes" id="UP000266305">
    <property type="component" value="Unassembled WGS sequence"/>
</dbReference>
<dbReference type="GO" id="GO:0000976">
    <property type="term" value="F:transcription cis-regulatory region binding"/>
    <property type="evidence" value="ECO:0007669"/>
    <property type="project" value="TreeGrafter"/>
</dbReference>
<evidence type="ECO:0000256" key="4">
    <source>
        <dbReference type="ARBA" id="ARBA00023163"/>
    </source>
</evidence>
<feature type="domain" description="HTH lacI-type" evidence="5">
    <location>
        <begin position="6"/>
        <end position="60"/>
    </location>
</feature>
<dbReference type="Gene3D" id="3.40.50.2300">
    <property type="match status" value="2"/>
</dbReference>
<dbReference type="InterPro" id="IPR028082">
    <property type="entry name" value="Peripla_BP_I"/>
</dbReference>
<dbReference type="InterPro" id="IPR046335">
    <property type="entry name" value="LacI/GalR-like_sensor"/>
</dbReference>
<sequence>MRQKVATIQDVARLSGVSTATVSRALSHPDRVAEPTREAVLRAVRETGYVANPMARNLRRRRTGSILALVPNLANPFFSEILSGLASVLTPAGYGLLIADTHTDPAGRLTYYLESGLADGVVVFDGTLPEEALATRRRPPVILACEWMGETLPSVRVDNAAGAEIAIRHLYEMGHRRIGHAMGPVGNVLTESRLAGARRALEALGLPLREDWIFRGDFGLASGSAAAMTWLGLKERPTAVFCASDEAACGFMGALQHAGMSVPSDVSVVGFDDIEVAAHLVPPLTTIRQPRRQIGRRAGELLSAMIEARALGGPSELLPVELIRRQSVAPPPPGQGDLP</sequence>
<proteinExistence type="predicted"/>
<evidence type="ECO:0000256" key="2">
    <source>
        <dbReference type="ARBA" id="ARBA00023015"/>
    </source>
</evidence>
<dbReference type="CDD" id="cd06284">
    <property type="entry name" value="PBP1_LacI-like"/>
    <property type="match status" value="1"/>
</dbReference>
<dbReference type="PROSITE" id="PS00356">
    <property type="entry name" value="HTH_LACI_1"/>
    <property type="match status" value="1"/>
</dbReference>
<reference evidence="6 7" key="1">
    <citation type="submission" date="2018-08" db="EMBL/GenBank/DDBJ databases">
        <title>Draft genome sequence of Rhodobacter sphaeroides FY.</title>
        <authorList>
            <person name="Rayyan A."/>
            <person name="Meyer T.E."/>
            <person name="Kyndt J.A."/>
        </authorList>
    </citation>
    <scope>NUCLEOTIDE SEQUENCE [LARGE SCALE GENOMIC DNA]</scope>
    <source>
        <strain evidence="6 7">FY</strain>
    </source>
</reference>
<protein>
    <submittedName>
        <fullName evidence="6">LacI family transcriptional regulator</fullName>
    </submittedName>
</protein>
<dbReference type="PROSITE" id="PS50932">
    <property type="entry name" value="HTH_LACI_2"/>
    <property type="match status" value="1"/>
</dbReference>
<accession>A0AAX1UNU6</accession>
<dbReference type="PANTHER" id="PTHR30146:SF151">
    <property type="entry name" value="HTH-TYPE TRANSCRIPTIONAL REPRESSOR CYTR"/>
    <property type="match status" value="1"/>
</dbReference>
<comment type="caution">
    <text evidence="6">The sequence shown here is derived from an EMBL/GenBank/DDBJ whole genome shotgun (WGS) entry which is preliminary data.</text>
</comment>
<evidence type="ECO:0000313" key="7">
    <source>
        <dbReference type="Proteomes" id="UP000266305"/>
    </source>
</evidence>
<dbReference type="GO" id="GO:0003700">
    <property type="term" value="F:DNA-binding transcription factor activity"/>
    <property type="evidence" value="ECO:0007669"/>
    <property type="project" value="TreeGrafter"/>
</dbReference>
<keyword evidence="4" id="KW-0804">Transcription</keyword>
<dbReference type="InterPro" id="IPR010982">
    <property type="entry name" value="Lambda_DNA-bd_dom_sf"/>
</dbReference>
<dbReference type="InterPro" id="IPR000843">
    <property type="entry name" value="HTH_LacI"/>
</dbReference>
<dbReference type="AlphaFoldDB" id="A0AAX1UNU6"/>
<dbReference type="PANTHER" id="PTHR30146">
    <property type="entry name" value="LACI-RELATED TRANSCRIPTIONAL REPRESSOR"/>
    <property type="match status" value="1"/>
</dbReference>
<evidence type="ECO:0000256" key="1">
    <source>
        <dbReference type="ARBA" id="ARBA00022491"/>
    </source>
</evidence>
<keyword evidence="2" id="KW-0805">Transcription regulation</keyword>
<keyword evidence="3" id="KW-0238">DNA-binding</keyword>
<dbReference type="RefSeq" id="WP_011841957.1">
    <property type="nucleotide sequence ID" value="NZ_CP033446.1"/>
</dbReference>
<dbReference type="EMBL" id="QWGP01000004">
    <property type="protein sequence ID" value="RHZ96903.1"/>
    <property type="molecule type" value="Genomic_DNA"/>
</dbReference>
<dbReference type="SUPFAM" id="SSF53822">
    <property type="entry name" value="Periplasmic binding protein-like I"/>
    <property type="match status" value="1"/>
</dbReference>
<name>A0AAX1UNU6_CERSP</name>
<dbReference type="Pfam" id="PF00356">
    <property type="entry name" value="LacI"/>
    <property type="match status" value="1"/>
</dbReference>
<evidence type="ECO:0000256" key="3">
    <source>
        <dbReference type="ARBA" id="ARBA00023125"/>
    </source>
</evidence>
<organism evidence="6 7">
    <name type="scientific">Cereibacter sphaeroides</name>
    <name type="common">Rhodobacter sphaeroides</name>
    <dbReference type="NCBI Taxonomy" id="1063"/>
    <lineage>
        <taxon>Bacteria</taxon>
        <taxon>Pseudomonadati</taxon>
        <taxon>Pseudomonadota</taxon>
        <taxon>Alphaproteobacteria</taxon>
        <taxon>Rhodobacterales</taxon>
        <taxon>Paracoccaceae</taxon>
        <taxon>Cereibacter</taxon>
    </lineage>
</organism>
<evidence type="ECO:0000259" key="5">
    <source>
        <dbReference type="PROSITE" id="PS50932"/>
    </source>
</evidence>
<dbReference type="Pfam" id="PF13377">
    <property type="entry name" value="Peripla_BP_3"/>
    <property type="match status" value="1"/>
</dbReference>
<keyword evidence="1" id="KW-0678">Repressor</keyword>
<evidence type="ECO:0000313" key="6">
    <source>
        <dbReference type="EMBL" id="RHZ96903.1"/>
    </source>
</evidence>
<dbReference type="SMART" id="SM00354">
    <property type="entry name" value="HTH_LACI"/>
    <property type="match status" value="1"/>
</dbReference>
<dbReference type="SUPFAM" id="SSF47413">
    <property type="entry name" value="lambda repressor-like DNA-binding domains"/>
    <property type="match status" value="1"/>
</dbReference>
<gene>
    <name evidence="6" type="ORF">D1114_05430</name>
</gene>